<organism evidence="1 2">
    <name type="scientific">Geodia barretti</name>
    <name type="common">Barrett's horny sponge</name>
    <dbReference type="NCBI Taxonomy" id="519541"/>
    <lineage>
        <taxon>Eukaryota</taxon>
        <taxon>Metazoa</taxon>
        <taxon>Porifera</taxon>
        <taxon>Demospongiae</taxon>
        <taxon>Heteroscleromorpha</taxon>
        <taxon>Tetractinellida</taxon>
        <taxon>Astrophorina</taxon>
        <taxon>Geodiidae</taxon>
        <taxon>Geodia</taxon>
    </lineage>
</organism>
<dbReference type="AlphaFoldDB" id="A0AA35RMK2"/>
<proteinExistence type="predicted"/>
<dbReference type="Proteomes" id="UP001174909">
    <property type="component" value="Unassembled WGS sequence"/>
</dbReference>
<sequence>MSLGCGMYRVSLQFTKAGTQKVFASCPLCQSVMRIHWLEGVSFYPQPFYVVPGPFSPTNSTATDANSGQKVNSSIVYKPGPHSFYIDCRDSYGNSHTMGGAIKSAVIVGAGPLDVEPPVCSLAAVTASKRLDSE</sequence>
<feature type="non-terminal residue" evidence="1">
    <location>
        <position position="1"/>
    </location>
</feature>
<dbReference type="EMBL" id="CASHTH010001228">
    <property type="protein sequence ID" value="CAI8013011.1"/>
    <property type="molecule type" value="Genomic_DNA"/>
</dbReference>
<name>A0AA35RMK2_GEOBA</name>
<reference evidence="1" key="1">
    <citation type="submission" date="2023-03" db="EMBL/GenBank/DDBJ databases">
        <authorList>
            <person name="Steffen K."/>
            <person name="Cardenas P."/>
        </authorList>
    </citation>
    <scope>NUCLEOTIDE SEQUENCE</scope>
</reference>
<comment type="caution">
    <text evidence="1">The sequence shown here is derived from an EMBL/GenBank/DDBJ whole genome shotgun (WGS) entry which is preliminary data.</text>
</comment>
<accession>A0AA35RMK2</accession>
<protein>
    <submittedName>
        <fullName evidence="1">Uncharacterized protein</fullName>
    </submittedName>
</protein>
<evidence type="ECO:0000313" key="1">
    <source>
        <dbReference type="EMBL" id="CAI8013011.1"/>
    </source>
</evidence>
<gene>
    <name evidence="1" type="ORF">GBAR_LOCUS8297</name>
</gene>
<keyword evidence="2" id="KW-1185">Reference proteome</keyword>
<evidence type="ECO:0000313" key="2">
    <source>
        <dbReference type="Proteomes" id="UP001174909"/>
    </source>
</evidence>